<keyword evidence="3" id="KW-0808">Transferase</keyword>
<feature type="transmembrane region" description="Helical" evidence="1">
    <location>
        <begin position="73"/>
        <end position="93"/>
    </location>
</feature>
<dbReference type="KEGG" id="acm:AciX9_4473"/>
<keyword evidence="1" id="KW-0812">Transmembrane</keyword>
<keyword evidence="4" id="KW-1185">Reference proteome</keyword>
<evidence type="ECO:0000313" key="3">
    <source>
        <dbReference type="EMBL" id="ADW71419.1"/>
    </source>
</evidence>
<feature type="domain" description="Histidine kinase/HSP90-like ATPase" evidence="2">
    <location>
        <begin position="206"/>
        <end position="307"/>
    </location>
</feature>
<proteinExistence type="predicted"/>
<dbReference type="Gene3D" id="3.30.565.10">
    <property type="entry name" value="Histidine kinase-like ATPase, C-terminal domain"/>
    <property type="match status" value="1"/>
</dbReference>
<dbReference type="InterPro" id="IPR050640">
    <property type="entry name" value="Bact_2-comp_sensor_kinase"/>
</dbReference>
<dbReference type="EMBL" id="CP002483">
    <property type="protein sequence ID" value="ADW71419.1"/>
    <property type="molecule type" value="Genomic_DNA"/>
</dbReference>
<dbReference type="HOGENOM" id="CLU_020473_1_1_0"/>
<feature type="transmembrane region" description="Helical" evidence="1">
    <location>
        <begin position="33"/>
        <end position="52"/>
    </location>
</feature>
<keyword evidence="3" id="KW-0418">Kinase</keyword>
<name>E8X7I5_GRATM</name>
<keyword evidence="1" id="KW-1133">Transmembrane helix</keyword>
<dbReference type="SUPFAM" id="SSF55874">
    <property type="entry name" value="ATPase domain of HSP90 chaperone/DNA topoisomerase II/histidine kinase"/>
    <property type="match status" value="1"/>
</dbReference>
<dbReference type="SMART" id="SM00387">
    <property type="entry name" value="HATPase_c"/>
    <property type="match status" value="1"/>
</dbReference>
<dbReference type="GO" id="GO:0000155">
    <property type="term" value="F:phosphorelay sensor kinase activity"/>
    <property type="evidence" value="ECO:0007669"/>
    <property type="project" value="InterPro"/>
</dbReference>
<organism evidence="4">
    <name type="scientific">Granulicella tundricola (strain ATCC BAA-1859 / DSM 23138 / MP5ACTX9)</name>
    <dbReference type="NCBI Taxonomy" id="1198114"/>
    <lineage>
        <taxon>Bacteria</taxon>
        <taxon>Pseudomonadati</taxon>
        <taxon>Acidobacteriota</taxon>
        <taxon>Terriglobia</taxon>
        <taxon>Terriglobales</taxon>
        <taxon>Acidobacteriaceae</taxon>
        <taxon>Granulicella</taxon>
    </lineage>
</organism>
<keyword evidence="3" id="KW-0614">Plasmid</keyword>
<dbReference type="Proteomes" id="UP000000343">
    <property type="component" value="Plasmid pACIX903"/>
</dbReference>
<dbReference type="GO" id="GO:0016020">
    <property type="term" value="C:membrane"/>
    <property type="evidence" value="ECO:0007669"/>
    <property type="project" value="InterPro"/>
</dbReference>
<dbReference type="Pfam" id="PF02518">
    <property type="entry name" value="HATPase_c"/>
    <property type="match status" value="1"/>
</dbReference>
<dbReference type="InterPro" id="IPR036890">
    <property type="entry name" value="HATPase_C_sf"/>
</dbReference>
<dbReference type="PANTHER" id="PTHR34220">
    <property type="entry name" value="SENSOR HISTIDINE KINASE YPDA"/>
    <property type="match status" value="1"/>
</dbReference>
<geneLocation type="plasmid" evidence="3 4">
    <name>pACIX903</name>
</geneLocation>
<evidence type="ECO:0000256" key="1">
    <source>
        <dbReference type="SAM" id="Phobius"/>
    </source>
</evidence>
<reference evidence="4" key="1">
    <citation type="submission" date="2011-01" db="EMBL/GenBank/DDBJ databases">
        <title>Complete sequence of plasmid3 of Acidobacterium sp. MP5ACTX9.</title>
        <authorList>
            <consortium name="US DOE Joint Genome Institute"/>
            <person name="Lucas S."/>
            <person name="Copeland A."/>
            <person name="Lapidus A."/>
            <person name="Cheng J.-F."/>
            <person name="Goodwin L."/>
            <person name="Pitluck S."/>
            <person name="Teshima H."/>
            <person name="Detter J.C."/>
            <person name="Han C."/>
            <person name="Tapia R."/>
            <person name="Land M."/>
            <person name="Hauser L."/>
            <person name="Kyrpides N."/>
            <person name="Ivanova N."/>
            <person name="Ovchinnikova G."/>
            <person name="Pagani I."/>
            <person name="Rawat S.R."/>
            <person name="Mannisto M."/>
            <person name="Haggblom M.M."/>
            <person name="Woyke T."/>
        </authorList>
    </citation>
    <scope>NUCLEOTIDE SEQUENCE [LARGE SCALE GENOMIC DNA]</scope>
    <source>
        <strain evidence="4">MP5ACTX9</strain>
        <plasmid evidence="4">Plasmid pACIX903</plasmid>
    </source>
</reference>
<accession>E8X7I5</accession>
<dbReference type="PANTHER" id="PTHR34220:SF7">
    <property type="entry name" value="SENSOR HISTIDINE KINASE YPDA"/>
    <property type="match status" value="1"/>
</dbReference>
<protein>
    <submittedName>
        <fullName evidence="3">Signal transduction histidine kinase, LytS</fullName>
    </submittedName>
</protein>
<sequence>MTSLAGPLISLLLSVLAERLLKRGTPREWCFLGGIVLLAGSALWTVDLIVQAQTLPLLSFRMPNKGDLLMARFNWVYCNLLFSLQTVALALLASSKTLLTREKQLAIERAALQQARLTALRYQLNPHFLFNTLNTISSLAADSGAHEAEEMIAGLADFMRASLSSSMDASITLAAELETTQAYLAIESVRFGERLVVEYLCEPDLSDALVPSLILQPLVENAVKYGVARSKEAVHVRIAARANQKELILTVEDDGCCAPGKLAKAGTGVGLKNVAERLDALHGKEAIMRTEQRTRGFLAELRMPLNISLSYNVKRR</sequence>
<dbReference type="Pfam" id="PF06580">
    <property type="entry name" value="His_kinase"/>
    <property type="match status" value="1"/>
</dbReference>
<dbReference type="AlphaFoldDB" id="E8X7I5"/>
<evidence type="ECO:0000313" key="4">
    <source>
        <dbReference type="Proteomes" id="UP000000343"/>
    </source>
</evidence>
<gene>
    <name evidence="3" type="ordered locus">AciX9_4473</name>
</gene>
<evidence type="ECO:0000259" key="2">
    <source>
        <dbReference type="SMART" id="SM00387"/>
    </source>
</evidence>
<dbReference type="InterPro" id="IPR003594">
    <property type="entry name" value="HATPase_dom"/>
</dbReference>
<keyword evidence="1" id="KW-0472">Membrane</keyword>
<dbReference type="InterPro" id="IPR010559">
    <property type="entry name" value="Sig_transdc_His_kin_internal"/>
</dbReference>